<dbReference type="Pfam" id="PF00089">
    <property type="entry name" value="Trypsin"/>
    <property type="match status" value="1"/>
</dbReference>
<dbReference type="SUPFAM" id="SSF50494">
    <property type="entry name" value="Trypsin-like serine proteases"/>
    <property type="match status" value="1"/>
</dbReference>
<dbReference type="CDD" id="cd00161">
    <property type="entry name" value="beta-trefoil_Ricin-like"/>
    <property type="match status" value="3"/>
</dbReference>
<proteinExistence type="predicted"/>
<dbReference type="EMBL" id="SHKY01000001">
    <property type="protein sequence ID" value="RZU49255.1"/>
    <property type="molecule type" value="Genomic_DNA"/>
</dbReference>
<gene>
    <name evidence="2" type="ORF">EV385_0997</name>
</gene>
<dbReference type="Gene3D" id="2.80.10.50">
    <property type="match status" value="3"/>
</dbReference>
<dbReference type="GO" id="GO:0030246">
    <property type="term" value="F:carbohydrate binding"/>
    <property type="evidence" value="ECO:0007669"/>
    <property type="project" value="UniProtKB-KW"/>
</dbReference>
<dbReference type="InterPro" id="IPR009003">
    <property type="entry name" value="Peptidase_S1_PA"/>
</dbReference>
<dbReference type="PRINTS" id="PR00722">
    <property type="entry name" value="CHYMOTRYPSIN"/>
</dbReference>
<dbReference type="PROSITE" id="PS50231">
    <property type="entry name" value="RICIN_B_LECTIN"/>
    <property type="match status" value="2"/>
</dbReference>
<dbReference type="GO" id="GO:0006508">
    <property type="term" value="P:proteolysis"/>
    <property type="evidence" value="ECO:0007669"/>
    <property type="project" value="InterPro"/>
</dbReference>
<dbReference type="InterPro" id="IPR000772">
    <property type="entry name" value="Ricin_B_lectin"/>
</dbReference>
<dbReference type="PANTHER" id="PTHR24260">
    <property type="match status" value="1"/>
</dbReference>
<organism evidence="2 3">
    <name type="scientific">Krasilnikovia cinnamomea</name>
    <dbReference type="NCBI Taxonomy" id="349313"/>
    <lineage>
        <taxon>Bacteria</taxon>
        <taxon>Bacillati</taxon>
        <taxon>Actinomycetota</taxon>
        <taxon>Actinomycetes</taxon>
        <taxon>Micromonosporales</taxon>
        <taxon>Micromonosporaceae</taxon>
        <taxon>Krasilnikovia</taxon>
    </lineage>
</organism>
<reference evidence="2 3" key="1">
    <citation type="submission" date="2019-02" db="EMBL/GenBank/DDBJ databases">
        <title>Sequencing the genomes of 1000 actinobacteria strains.</title>
        <authorList>
            <person name="Klenk H.-P."/>
        </authorList>
    </citation>
    <scope>NUCLEOTIDE SEQUENCE [LARGE SCALE GENOMIC DNA]</scope>
    <source>
        <strain evidence="2 3">DSM 45162</strain>
    </source>
</reference>
<comment type="caution">
    <text evidence="2">The sequence shown here is derived from an EMBL/GenBank/DDBJ whole genome shotgun (WGS) entry which is preliminary data.</text>
</comment>
<name>A0A4Q7ZGJ0_9ACTN</name>
<dbReference type="SMART" id="SM00020">
    <property type="entry name" value="Tryp_SPc"/>
    <property type="match status" value="1"/>
</dbReference>
<sequence>MLSEIRKSPQSSTRRRKRVAIAGLSAVVVAGLLAGTTLAHAVEGEPAADGKYGFVAHVQIGEPGAGGRACTGALIAPQWVATAAACFLEPGQTTLPFGAPGKPTTVTVGRADLTTTAGQAVRVAELVSRPGRDVALARLVSPVTSVQPVAIATTAPSTADVLTVAGYGRTKTDWVPNRLHTAAYAVTAVAGDTVDIAPQTPADSGICKGDAGGPALREAAGKVELVAMHHSSTQSGCLGSTETRQGAVETRVDDLNDWMTTYIRTGSIGVRNGVSGKCLETDNNAGNNGAQIQQWTCGDQLAAKWDLEFVGKNGSDPIYRLRHRAHPNMCVEIPDGSTLNGAVAQLWQCGDQPAAQWTWRHLGAGKYNLINVKSGKCLEVDNGTSANGAKAQQWGCGGQAAATWHRDETVTVRNGVSGKCLETDNNAGNNGAQIQQWTCGGQPAANWNLEFVGTSGNDPIYRLRHRAHPNMCVEIPDGSTLNGAVAQLWQCGNQPTAQWTWRHLGAGKYNLINVLTGKCLEMNNATSANGAKAQQWGCGGQAAATWYKF</sequence>
<feature type="domain" description="Peptidase S1" evidence="1">
    <location>
        <begin position="41"/>
        <end position="264"/>
    </location>
</feature>
<dbReference type="PANTHER" id="PTHR24260:SF136">
    <property type="entry name" value="GH08193P-RELATED"/>
    <property type="match status" value="1"/>
</dbReference>
<protein>
    <submittedName>
        <fullName evidence="2">Ricin-type beta-trefoil lectin protein</fullName>
    </submittedName>
</protein>
<evidence type="ECO:0000259" key="1">
    <source>
        <dbReference type="PROSITE" id="PS50240"/>
    </source>
</evidence>
<dbReference type="Proteomes" id="UP000292564">
    <property type="component" value="Unassembled WGS sequence"/>
</dbReference>
<dbReference type="InterPro" id="IPR001314">
    <property type="entry name" value="Peptidase_S1A"/>
</dbReference>
<dbReference type="InterPro" id="IPR035992">
    <property type="entry name" value="Ricin_B-like_lectins"/>
</dbReference>
<dbReference type="SMART" id="SM00458">
    <property type="entry name" value="RICIN"/>
    <property type="match status" value="2"/>
</dbReference>
<dbReference type="InterPro" id="IPR001254">
    <property type="entry name" value="Trypsin_dom"/>
</dbReference>
<dbReference type="Gene3D" id="2.40.10.10">
    <property type="entry name" value="Trypsin-like serine proteases"/>
    <property type="match status" value="1"/>
</dbReference>
<keyword evidence="2" id="KW-0430">Lectin</keyword>
<evidence type="ECO:0000313" key="2">
    <source>
        <dbReference type="EMBL" id="RZU49255.1"/>
    </source>
</evidence>
<dbReference type="SUPFAM" id="SSF50370">
    <property type="entry name" value="Ricin B-like lectins"/>
    <property type="match status" value="2"/>
</dbReference>
<dbReference type="AlphaFoldDB" id="A0A4Q7ZGJ0"/>
<dbReference type="Pfam" id="PF00652">
    <property type="entry name" value="Ricin_B_lectin"/>
    <property type="match status" value="1"/>
</dbReference>
<dbReference type="InterPro" id="IPR051333">
    <property type="entry name" value="CLIP_Serine_Protease"/>
</dbReference>
<accession>A0A4Q7ZGJ0</accession>
<dbReference type="InterPro" id="IPR043504">
    <property type="entry name" value="Peptidase_S1_PA_chymotrypsin"/>
</dbReference>
<keyword evidence="3" id="KW-1185">Reference proteome</keyword>
<dbReference type="Pfam" id="PF14200">
    <property type="entry name" value="RicinB_lectin_2"/>
    <property type="match status" value="1"/>
</dbReference>
<evidence type="ECO:0000313" key="3">
    <source>
        <dbReference type="Proteomes" id="UP000292564"/>
    </source>
</evidence>
<dbReference type="PROSITE" id="PS50240">
    <property type="entry name" value="TRYPSIN_DOM"/>
    <property type="match status" value="1"/>
</dbReference>
<dbReference type="GO" id="GO:0004252">
    <property type="term" value="F:serine-type endopeptidase activity"/>
    <property type="evidence" value="ECO:0007669"/>
    <property type="project" value="InterPro"/>
</dbReference>